<dbReference type="InterPro" id="IPR008928">
    <property type="entry name" value="6-hairpin_glycosidase_sf"/>
</dbReference>
<keyword evidence="5" id="KW-0119">Carbohydrate metabolism</keyword>
<accession>A0A0E0IYT5</accession>
<dbReference type="SUPFAM" id="SSF48208">
    <property type="entry name" value="Six-hairpin glycosidases"/>
    <property type="match status" value="1"/>
</dbReference>
<feature type="domain" description="DUF1618" evidence="7">
    <location>
        <begin position="679"/>
        <end position="807"/>
    </location>
</feature>
<evidence type="ECO:0000256" key="2">
    <source>
        <dbReference type="ARBA" id="ARBA00007671"/>
    </source>
</evidence>
<reference evidence="8" key="2">
    <citation type="submission" date="2018-04" db="EMBL/GenBank/DDBJ databases">
        <title>OnivRS2 (Oryza nivara Reference Sequence Version 2).</title>
        <authorList>
            <person name="Zhang J."/>
            <person name="Kudrna D."/>
            <person name="Lee S."/>
            <person name="Talag J."/>
            <person name="Rajasekar S."/>
            <person name="Welchert J."/>
            <person name="Hsing Y.-I."/>
            <person name="Wing R.A."/>
        </authorList>
    </citation>
    <scope>NUCLEOTIDE SEQUENCE [LARGE SCALE GENOMIC DNA]</scope>
    <source>
        <strain evidence="8">SL10</strain>
    </source>
</reference>
<dbReference type="OMA" id="RPGTNTK"/>
<keyword evidence="4" id="KW-0378">Hydrolase</keyword>
<evidence type="ECO:0000256" key="6">
    <source>
        <dbReference type="ARBA" id="ARBA00023295"/>
    </source>
</evidence>
<dbReference type="Proteomes" id="UP000006591">
    <property type="component" value="Chromosome 11"/>
</dbReference>
<dbReference type="AlphaFoldDB" id="A0A0E0IYT5"/>
<dbReference type="Gramene" id="ONIVA11G04580.1">
    <property type="protein sequence ID" value="ONIVA11G04580.1"/>
    <property type="gene ID" value="ONIVA11G04580"/>
</dbReference>
<evidence type="ECO:0000313" key="9">
    <source>
        <dbReference type="Proteomes" id="UP000006591"/>
    </source>
</evidence>
<keyword evidence="9" id="KW-1185">Reference proteome</keyword>
<dbReference type="EC" id="3.2.1.26" evidence="3"/>
<dbReference type="Pfam" id="PF07762">
    <property type="entry name" value="DUF1618"/>
    <property type="match status" value="1"/>
</dbReference>
<name>A0A0E0IYT5_ORYNI</name>
<dbReference type="GO" id="GO:0005987">
    <property type="term" value="P:sucrose catabolic process"/>
    <property type="evidence" value="ECO:0007669"/>
    <property type="project" value="TreeGrafter"/>
</dbReference>
<proteinExistence type="inferred from homology"/>
<protein>
    <recommendedName>
        <fullName evidence="3">beta-fructofuranosidase</fullName>
        <ecNumber evidence="3">3.2.1.26</ecNumber>
    </recommendedName>
</protein>
<dbReference type="Gene3D" id="1.50.10.10">
    <property type="match status" value="1"/>
</dbReference>
<dbReference type="InterPro" id="IPR012341">
    <property type="entry name" value="6hp_glycosidase-like_sf"/>
</dbReference>
<dbReference type="GO" id="GO:0033926">
    <property type="term" value="F:endo-alpha-N-acetylgalactosaminidase activity"/>
    <property type="evidence" value="ECO:0007669"/>
    <property type="project" value="InterPro"/>
</dbReference>
<evidence type="ECO:0000259" key="7">
    <source>
        <dbReference type="Pfam" id="PF07762"/>
    </source>
</evidence>
<evidence type="ECO:0000313" key="8">
    <source>
        <dbReference type="EnsemblPlants" id="ONIVA11G04580.1"/>
    </source>
</evidence>
<dbReference type="EnsemblPlants" id="ONIVA11G04580.1">
    <property type="protein sequence ID" value="ONIVA11G04580.1"/>
    <property type="gene ID" value="ONIVA11G04580"/>
</dbReference>
<dbReference type="InterPro" id="IPR024746">
    <property type="entry name" value="Glyco_hydro_100"/>
</dbReference>
<dbReference type="Pfam" id="PF12899">
    <property type="entry name" value="Glyco_hydro_100"/>
    <property type="match status" value="1"/>
</dbReference>
<dbReference type="FunFam" id="1.50.10.10:FF:000001">
    <property type="entry name" value="probable alkaline/neutral invertase B"/>
    <property type="match status" value="1"/>
</dbReference>
<dbReference type="InterPro" id="IPR011676">
    <property type="entry name" value="DUF1618"/>
</dbReference>
<dbReference type="PANTHER" id="PTHR31916">
    <property type="match status" value="1"/>
</dbReference>
<comment type="similarity">
    <text evidence="2">Belongs to the glycosyl hydrolase 100 family.</text>
</comment>
<evidence type="ECO:0000256" key="1">
    <source>
        <dbReference type="ARBA" id="ARBA00000094"/>
    </source>
</evidence>
<reference evidence="8" key="1">
    <citation type="submission" date="2015-04" db="UniProtKB">
        <authorList>
            <consortium name="EnsemblPlants"/>
        </authorList>
    </citation>
    <scope>IDENTIFICATION</scope>
    <source>
        <strain evidence="8">SL10</strain>
    </source>
</reference>
<organism evidence="8">
    <name type="scientific">Oryza nivara</name>
    <name type="common">Indian wild rice</name>
    <name type="synonym">Oryza sativa f. spontanea</name>
    <dbReference type="NCBI Taxonomy" id="4536"/>
    <lineage>
        <taxon>Eukaryota</taxon>
        <taxon>Viridiplantae</taxon>
        <taxon>Streptophyta</taxon>
        <taxon>Embryophyta</taxon>
        <taxon>Tracheophyta</taxon>
        <taxon>Spermatophyta</taxon>
        <taxon>Magnoliopsida</taxon>
        <taxon>Liliopsida</taxon>
        <taxon>Poales</taxon>
        <taxon>Poaceae</taxon>
        <taxon>BOP clade</taxon>
        <taxon>Oryzoideae</taxon>
        <taxon>Oryzeae</taxon>
        <taxon>Oryzinae</taxon>
        <taxon>Oryza</taxon>
    </lineage>
</organism>
<evidence type="ECO:0000256" key="3">
    <source>
        <dbReference type="ARBA" id="ARBA00012758"/>
    </source>
</evidence>
<comment type="catalytic activity">
    <reaction evidence="1">
        <text>Hydrolysis of terminal non-reducing beta-D-fructofuranoside residues in beta-D-fructofuranosides.</text>
        <dbReference type="EC" id="3.2.1.26"/>
    </reaction>
</comment>
<dbReference type="PANTHER" id="PTHR31916:SF15">
    <property type="entry name" value="ALKALINE_NEUTRAL INVERTASE D-RELATED"/>
    <property type="match status" value="1"/>
</dbReference>
<evidence type="ECO:0000256" key="4">
    <source>
        <dbReference type="ARBA" id="ARBA00022801"/>
    </source>
</evidence>
<dbReference type="GO" id="GO:0004575">
    <property type="term" value="F:sucrose alpha-glucosidase activity"/>
    <property type="evidence" value="ECO:0007669"/>
    <property type="project" value="TreeGrafter"/>
</dbReference>
<dbReference type="HOGENOM" id="CLU_014259_0_0_1"/>
<sequence>MRIVSSLHHHHLLPRSLPLLIPSAAGGDLAVLALGSRPQDRKEEEVISRMKRVSSHVSIASEAEINLDLSRLLIDKPRLTLERKRSFDEQSWSELSHRQNDGFDSIMHSPAFPSGFDSPFSLGTLGDPHPLVNEAWEALRKSVVYFRGQPVGTIAAVDHASEEVLNYDQVFVRDFFPSALAFLMNNETDIVKNFLLKTLHLQSSEKMVDRFKLGAGAMPASFKVDRNRNRNTETLVADFGESAIGRVAPVDSGFWWIILLRAYTKYTADTSLAESPECQNCMRLILNLCLSEGFDTFPTLLCTDGCSMIDRRMGIYGYPIEIQALFYMALRCALQMLKPDGEGKDFIEKIGQRLHALTYHMRNYFWLDFPHLNNIYRYKTEEYSHTAVNKFNVIPDSIPDWVFDFMPCRGGYFLGNVSPAMMDFRWFALGNCIAIISSLATPEQSVAIMDLIEERWEELVGEMPLKICYPAIENHEWRIITGCDPKNTRWSYHNGGSWPVLLWLLTAACIKTGRPQMAKRAIELAESRLLKDGWPEYYDGKLGRFIGKQARKFQTWSIAGYLVARMMLEDPSTLMMISMEEDRPGTNTKPPRLRGGSTGLLVRRCGDDDDDELVVAALLTEEYRRRDTLEGAELVVLRSGEWSATPIAPIVHDDGKGEELSYWETDMAVPVGDRLLCYVDLYRGVILCGDDLFDEIPPRLQYVSLPVEAPAGAFDEEHFDRQGDNYRRCLLNTRTVVCAIDGGGAALKFVDISSRCCCGSLGKHTTCDRSSRAFVIRTWTLRIDGDGDDDMAWTMDAMIDAAELSPSTPTPPSHGAFHYTP</sequence>
<keyword evidence="6" id="KW-0326">Glycosidase</keyword>
<evidence type="ECO:0000256" key="5">
    <source>
        <dbReference type="ARBA" id="ARBA00023277"/>
    </source>
</evidence>